<name>A0A6J2UXH5_CHACN</name>
<dbReference type="InterPro" id="IPR002659">
    <property type="entry name" value="Glyco_trans_31"/>
</dbReference>
<evidence type="ECO:0000256" key="6">
    <source>
        <dbReference type="ARBA" id="ARBA00022968"/>
    </source>
</evidence>
<keyword evidence="3 10" id="KW-0328">Glycosyltransferase</keyword>
<evidence type="ECO:0000256" key="10">
    <source>
        <dbReference type="RuleBase" id="RU363063"/>
    </source>
</evidence>
<dbReference type="OrthoDB" id="115198at2759"/>
<evidence type="ECO:0000256" key="9">
    <source>
        <dbReference type="ARBA" id="ARBA00023136"/>
    </source>
</evidence>
<gene>
    <name evidence="12" type="primary">b3galt9</name>
</gene>
<evidence type="ECO:0000313" key="12">
    <source>
        <dbReference type="RefSeq" id="XP_030623781.1"/>
    </source>
</evidence>
<feature type="transmembrane region" description="Helical" evidence="10">
    <location>
        <begin position="12"/>
        <end position="31"/>
    </location>
</feature>
<sequence>MRVCRLQVHQWCFVLCNVMLFHALLFGSDFIEEFLLPTSPAAYTDRSVLELRERARKLDLSQPSANASRRLYPVSAAACLPHQNLLLILTLVFSSPGNASQREAIRKSWANQTTVRTGVAVRTLFFVVASAQSVEEKEMLEEAYLHGDMVVLGEGGVARGGAVSERMHWEQMKLALRWVLLYCSQAWFVVVVETDSAFLNVPALASYLLGTGTRPDDDLYLGRVIHKASPERDPKRPNYLPPHLYPDRLLPDYCSGPTYLMSQDVVRKVYVASEDVTLPLPSSVLIGLCARRAGVVATPSIRFSGEQHLRYSACCYNFLFSIAGIEPEKMDMVWRDLGSGHGRRCGVLETYYSLVACKTMTYLDKLNFLNINNSGTQE</sequence>
<dbReference type="GO" id="GO:0006493">
    <property type="term" value="P:protein O-linked glycosylation"/>
    <property type="evidence" value="ECO:0007669"/>
    <property type="project" value="TreeGrafter"/>
</dbReference>
<dbReference type="Proteomes" id="UP000504632">
    <property type="component" value="Chromosome 3"/>
</dbReference>
<protein>
    <recommendedName>
        <fullName evidence="10">Hexosyltransferase</fullName>
        <ecNumber evidence="10">2.4.1.-</ecNumber>
    </recommendedName>
</protein>
<comment type="similarity">
    <text evidence="2 10">Belongs to the glycosyltransferase 31 family.</text>
</comment>
<evidence type="ECO:0000256" key="5">
    <source>
        <dbReference type="ARBA" id="ARBA00022692"/>
    </source>
</evidence>
<evidence type="ECO:0000256" key="3">
    <source>
        <dbReference type="ARBA" id="ARBA00022676"/>
    </source>
</evidence>
<dbReference type="AlphaFoldDB" id="A0A6J2UXH5"/>
<evidence type="ECO:0000313" key="11">
    <source>
        <dbReference type="Proteomes" id="UP000504632"/>
    </source>
</evidence>
<comment type="subcellular location">
    <subcellularLocation>
        <location evidence="1 10">Golgi apparatus membrane</location>
        <topology evidence="1 10">Single-pass type II membrane protein</topology>
    </subcellularLocation>
</comment>
<reference evidence="12" key="1">
    <citation type="submission" date="2025-08" db="UniProtKB">
        <authorList>
            <consortium name="RefSeq"/>
        </authorList>
    </citation>
    <scope>IDENTIFICATION</scope>
</reference>
<dbReference type="GO" id="GO:0016758">
    <property type="term" value="F:hexosyltransferase activity"/>
    <property type="evidence" value="ECO:0007669"/>
    <property type="project" value="InterPro"/>
</dbReference>
<dbReference type="RefSeq" id="XP_030623781.1">
    <property type="nucleotide sequence ID" value="XM_030767921.1"/>
</dbReference>
<evidence type="ECO:0000256" key="4">
    <source>
        <dbReference type="ARBA" id="ARBA00022679"/>
    </source>
</evidence>
<proteinExistence type="inferred from homology"/>
<keyword evidence="9 10" id="KW-0472">Membrane</keyword>
<evidence type="ECO:0000256" key="2">
    <source>
        <dbReference type="ARBA" id="ARBA00008661"/>
    </source>
</evidence>
<dbReference type="InParanoid" id="A0A6J2UXH5"/>
<evidence type="ECO:0000256" key="8">
    <source>
        <dbReference type="ARBA" id="ARBA00023034"/>
    </source>
</evidence>
<dbReference type="PANTHER" id="PTHR11214:SF29">
    <property type="entry name" value="BETA-1,3-GALACTOSYLTRANSFERASE 9"/>
    <property type="match status" value="1"/>
</dbReference>
<dbReference type="Pfam" id="PF01762">
    <property type="entry name" value="Galactosyl_T"/>
    <property type="match status" value="1"/>
</dbReference>
<accession>A0A6J2UXH5</accession>
<dbReference type="GeneID" id="115807061"/>
<keyword evidence="5 10" id="KW-0812">Transmembrane</keyword>
<dbReference type="EC" id="2.4.1.-" evidence="10"/>
<keyword evidence="6 10" id="KW-0735">Signal-anchor</keyword>
<keyword evidence="11" id="KW-1185">Reference proteome</keyword>
<organism evidence="11 12">
    <name type="scientific">Chanos chanos</name>
    <name type="common">Milkfish</name>
    <name type="synonym">Mugil chanos</name>
    <dbReference type="NCBI Taxonomy" id="29144"/>
    <lineage>
        <taxon>Eukaryota</taxon>
        <taxon>Metazoa</taxon>
        <taxon>Chordata</taxon>
        <taxon>Craniata</taxon>
        <taxon>Vertebrata</taxon>
        <taxon>Euteleostomi</taxon>
        <taxon>Actinopterygii</taxon>
        <taxon>Neopterygii</taxon>
        <taxon>Teleostei</taxon>
        <taxon>Ostariophysi</taxon>
        <taxon>Gonorynchiformes</taxon>
        <taxon>Chanidae</taxon>
        <taxon>Chanos</taxon>
    </lineage>
</organism>
<evidence type="ECO:0000256" key="1">
    <source>
        <dbReference type="ARBA" id="ARBA00004323"/>
    </source>
</evidence>
<dbReference type="GO" id="GO:0000139">
    <property type="term" value="C:Golgi membrane"/>
    <property type="evidence" value="ECO:0007669"/>
    <property type="project" value="UniProtKB-SubCell"/>
</dbReference>
<keyword evidence="4" id="KW-0808">Transferase</keyword>
<dbReference type="CTD" id="100288842"/>
<keyword evidence="7 10" id="KW-1133">Transmembrane helix</keyword>
<keyword evidence="8 10" id="KW-0333">Golgi apparatus</keyword>
<evidence type="ECO:0000256" key="7">
    <source>
        <dbReference type="ARBA" id="ARBA00022989"/>
    </source>
</evidence>
<dbReference type="PANTHER" id="PTHR11214">
    <property type="entry name" value="BETA-1,3-N-ACETYLGLUCOSAMINYLTRANSFERASE"/>
    <property type="match status" value="1"/>
</dbReference>